<sequence length="261" mass="29673">MEKGDEREGEHMASPTATLHDLIEKVLKVSKSKIVKGKPVQECVMKEALPIIAKEIGFQNDIALISHFLELINRSQNEVKKIPLTRERTRERWINTLNGMSAPLSVTQADQPARSVLGRTFNEANLTIIDSISDVSSSNNFTEYTSDDLRASLNDATEVLEVLVSTGKIDDRFSKVIHLHFDHLKEIISKRNQYDPDEFWDVYRIIFQKFWELHAVLDDEVDKEKYRESMKRMAKNIGNWSSYAANAATLGSFAMTLLGGN</sequence>
<dbReference type="Proteomes" id="UP000615687">
    <property type="component" value="Unassembled WGS sequence"/>
</dbReference>
<proteinExistence type="predicted"/>
<comment type="caution">
    <text evidence="1">The sequence shown here is derived from an EMBL/GenBank/DDBJ whole genome shotgun (WGS) entry which is preliminary data.</text>
</comment>
<protein>
    <submittedName>
        <fullName evidence="1">Uncharacterized protein</fullName>
    </submittedName>
</protein>
<gene>
    <name evidence="1" type="ORF">IG617_06625</name>
</gene>
<keyword evidence="2" id="KW-1185">Reference proteome</keyword>
<organism evidence="1 2">
    <name type="scientific">Roseibium polysiphoniae</name>
    <dbReference type="NCBI Taxonomy" id="2571221"/>
    <lineage>
        <taxon>Bacteria</taxon>
        <taxon>Pseudomonadati</taxon>
        <taxon>Pseudomonadota</taxon>
        <taxon>Alphaproteobacteria</taxon>
        <taxon>Hyphomicrobiales</taxon>
        <taxon>Stappiaceae</taxon>
        <taxon>Roseibium</taxon>
    </lineage>
</organism>
<evidence type="ECO:0000313" key="1">
    <source>
        <dbReference type="EMBL" id="MBD8875954.1"/>
    </source>
</evidence>
<name>A0ABR9C7S6_9HYPH</name>
<evidence type="ECO:0000313" key="2">
    <source>
        <dbReference type="Proteomes" id="UP000615687"/>
    </source>
</evidence>
<accession>A0ABR9C7S6</accession>
<dbReference type="RefSeq" id="WP_192108411.1">
    <property type="nucleotide sequence ID" value="NZ_JACYXJ010000002.1"/>
</dbReference>
<reference evidence="1 2" key="1">
    <citation type="submission" date="2020-09" db="EMBL/GenBank/DDBJ databases">
        <title>The genome sequence of type strain Labrenzia polysiphoniae KACC 19711.</title>
        <authorList>
            <person name="Liu Y."/>
        </authorList>
    </citation>
    <scope>NUCLEOTIDE SEQUENCE [LARGE SCALE GENOMIC DNA]</scope>
    <source>
        <strain evidence="1 2">KACC 19711</strain>
    </source>
</reference>
<dbReference type="EMBL" id="JACYXJ010000002">
    <property type="protein sequence ID" value="MBD8875954.1"/>
    <property type="molecule type" value="Genomic_DNA"/>
</dbReference>